<dbReference type="RefSeq" id="WP_193923062.1">
    <property type="nucleotide sequence ID" value="NZ_JADEXS020000001.1"/>
</dbReference>
<feature type="transmembrane region" description="Helical" evidence="1">
    <location>
        <begin position="7"/>
        <end position="29"/>
    </location>
</feature>
<dbReference type="InterPro" id="IPR021994">
    <property type="entry name" value="DUF3592"/>
</dbReference>
<feature type="transmembrane region" description="Helical" evidence="1">
    <location>
        <begin position="121"/>
        <end position="143"/>
    </location>
</feature>
<sequence>MNGDTKFFLIFGSIFGGVGSIIAVTGIIIGMNTRSFVAAAIPAEGTVIELVQRLSSPDSKGRRSYVYYPVVQYTTRSGESTVFESNSGSSPPQFTKGQHVEILYTPDKPGSAMINSWLTLWFLPLMLTGLGSIFAVVGGVVLLKSFPGLMSSNTISRNT</sequence>
<dbReference type="Pfam" id="PF12158">
    <property type="entry name" value="DUF3592"/>
    <property type="match status" value="1"/>
</dbReference>
<keyword evidence="1" id="KW-1133">Transmembrane helix</keyword>
<reference evidence="3" key="1">
    <citation type="submission" date="2020-10" db="EMBL/GenBank/DDBJ databases">
        <authorList>
            <person name="Castelo-Branco R."/>
            <person name="Eusebio N."/>
            <person name="Adriana R."/>
            <person name="Vieira A."/>
            <person name="Brugerolle De Fraissinette N."/>
            <person name="Rezende De Castro R."/>
            <person name="Schneider M.P."/>
            <person name="Vasconcelos V."/>
            <person name="Leao P.N."/>
        </authorList>
    </citation>
    <scope>NUCLEOTIDE SEQUENCE</scope>
    <source>
        <strain evidence="3">LEGE 12446</strain>
    </source>
</reference>
<keyword evidence="1" id="KW-0812">Transmembrane</keyword>
<proteinExistence type="predicted"/>
<gene>
    <name evidence="3" type="ORF">IQ276_31175</name>
</gene>
<keyword evidence="1" id="KW-0472">Membrane</keyword>
<dbReference type="AlphaFoldDB" id="A0A8J7A588"/>
<evidence type="ECO:0000259" key="2">
    <source>
        <dbReference type="Pfam" id="PF12158"/>
    </source>
</evidence>
<keyword evidence="4" id="KW-1185">Reference proteome</keyword>
<dbReference type="EMBL" id="JADEXS010000672">
    <property type="protein sequence ID" value="MBE9026719.1"/>
    <property type="molecule type" value="Genomic_DNA"/>
</dbReference>
<evidence type="ECO:0000256" key="1">
    <source>
        <dbReference type="SAM" id="Phobius"/>
    </source>
</evidence>
<name>A0A8J7A588_DESMC</name>
<feature type="domain" description="DUF3592" evidence="2">
    <location>
        <begin position="43"/>
        <end position="117"/>
    </location>
</feature>
<organism evidence="3 4">
    <name type="scientific">Desmonostoc muscorum LEGE 12446</name>
    <dbReference type="NCBI Taxonomy" id="1828758"/>
    <lineage>
        <taxon>Bacteria</taxon>
        <taxon>Bacillati</taxon>
        <taxon>Cyanobacteriota</taxon>
        <taxon>Cyanophyceae</taxon>
        <taxon>Nostocales</taxon>
        <taxon>Nostocaceae</taxon>
        <taxon>Desmonostoc</taxon>
    </lineage>
</organism>
<evidence type="ECO:0000313" key="4">
    <source>
        <dbReference type="Proteomes" id="UP000622533"/>
    </source>
</evidence>
<dbReference type="Proteomes" id="UP000622533">
    <property type="component" value="Unassembled WGS sequence"/>
</dbReference>
<evidence type="ECO:0000313" key="3">
    <source>
        <dbReference type="EMBL" id="MBE9026719.1"/>
    </source>
</evidence>
<comment type="caution">
    <text evidence="3">The sequence shown here is derived from an EMBL/GenBank/DDBJ whole genome shotgun (WGS) entry which is preliminary data.</text>
</comment>
<protein>
    <submittedName>
        <fullName evidence="3">DUF3592 domain-containing protein</fullName>
    </submittedName>
</protein>
<accession>A0A8J7A588</accession>